<gene>
    <name evidence="7" type="primary">atpH</name>
    <name evidence="8" type="ORF">EFD62_06820</name>
</gene>
<dbReference type="EMBL" id="RLII01000006">
    <property type="protein sequence ID" value="RXE59369.1"/>
    <property type="molecule type" value="Genomic_DNA"/>
</dbReference>
<keyword evidence="4 7" id="KW-0406">Ion transport</keyword>
<dbReference type="OrthoDB" id="9802471at2"/>
<keyword evidence="9" id="KW-1185">Reference proteome</keyword>
<dbReference type="PANTHER" id="PTHR11910">
    <property type="entry name" value="ATP SYNTHASE DELTA CHAIN"/>
    <property type="match status" value="1"/>
</dbReference>
<comment type="function">
    <text evidence="7">F(1)F(0) ATP synthase produces ATP from ADP in the presence of a proton or sodium gradient. F-type ATPases consist of two structural domains, F(1) containing the extramembraneous catalytic core and F(0) containing the membrane proton channel, linked together by a central stalk and a peripheral stalk. During catalysis, ATP synthesis in the catalytic domain of F(1) is coupled via a rotary mechanism of the central stalk subunits to proton translocation.</text>
</comment>
<dbReference type="GO" id="GO:0045259">
    <property type="term" value="C:proton-transporting ATP synthase complex"/>
    <property type="evidence" value="ECO:0007669"/>
    <property type="project" value="UniProtKB-KW"/>
</dbReference>
<keyword evidence="7" id="KW-1003">Cell membrane</keyword>
<dbReference type="GO" id="GO:0046933">
    <property type="term" value="F:proton-transporting ATP synthase activity, rotational mechanism"/>
    <property type="evidence" value="ECO:0007669"/>
    <property type="project" value="UniProtKB-UniRule"/>
</dbReference>
<dbReference type="Pfam" id="PF00213">
    <property type="entry name" value="OSCP"/>
    <property type="match status" value="1"/>
</dbReference>
<organism evidence="8 9">
    <name type="scientific">Acetivibrio mesophilus</name>
    <dbReference type="NCBI Taxonomy" id="2487273"/>
    <lineage>
        <taxon>Bacteria</taxon>
        <taxon>Bacillati</taxon>
        <taxon>Bacillota</taxon>
        <taxon>Clostridia</taxon>
        <taxon>Eubacteriales</taxon>
        <taxon>Oscillospiraceae</taxon>
        <taxon>Acetivibrio</taxon>
    </lineage>
</organism>
<keyword evidence="5 7" id="KW-0472">Membrane</keyword>
<dbReference type="Gene3D" id="1.10.520.20">
    <property type="entry name" value="N-terminal domain of the delta subunit of the F1F0-ATP synthase"/>
    <property type="match status" value="1"/>
</dbReference>
<evidence type="ECO:0000256" key="7">
    <source>
        <dbReference type="HAMAP-Rule" id="MF_01416"/>
    </source>
</evidence>
<dbReference type="HAMAP" id="MF_01416">
    <property type="entry name" value="ATP_synth_delta_bact"/>
    <property type="match status" value="1"/>
</dbReference>
<accession>A0A4V1K281</accession>
<keyword evidence="6 7" id="KW-0066">ATP synthesis</keyword>
<protein>
    <recommendedName>
        <fullName evidence="7">ATP synthase subunit delta</fullName>
    </recommendedName>
    <alternativeName>
        <fullName evidence="7">ATP synthase F(1) sector subunit delta</fullName>
    </alternativeName>
    <alternativeName>
        <fullName evidence="7">F-type ATPase subunit delta</fullName>
        <shortName evidence="7">F-ATPase subunit delta</shortName>
    </alternativeName>
</protein>
<dbReference type="InterPro" id="IPR000711">
    <property type="entry name" value="ATPase_OSCP/dsu"/>
</dbReference>
<dbReference type="InterPro" id="IPR026015">
    <property type="entry name" value="ATP_synth_OSCP/delta_N_sf"/>
</dbReference>
<evidence type="ECO:0000313" key="9">
    <source>
        <dbReference type="Proteomes" id="UP000289166"/>
    </source>
</evidence>
<reference evidence="9" key="1">
    <citation type="submission" date="2018-11" db="EMBL/GenBank/DDBJ databases">
        <title>Genome sequencing of a novel mesophilic and cellulolytic organism within the genus Hungateiclostridium.</title>
        <authorList>
            <person name="Rettenmaier R."/>
            <person name="Liebl W."/>
            <person name="Zverlov V."/>
        </authorList>
    </citation>
    <scope>NUCLEOTIDE SEQUENCE [LARGE SCALE GENOMIC DNA]</scope>
    <source>
        <strain evidence="9">N2K1</strain>
    </source>
</reference>
<dbReference type="NCBIfam" id="NF004403">
    <property type="entry name" value="PRK05758.2-4"/>
    <property type="match status" value="1"/>
</dbReference>
<dbReference type="NCBIfam" id="TIGR01145">
    <property type="entry name" value="ATP_synt_delta"/>
    <property type="match status" value="1"/>
</dbReference>
<evidence type="ECO:0000256" key="4">
    <source>
        <dbReference type="ARBA" id="ARBA00023065"/>
    </source>
</evidence>
<dbReference type="GO" id="GO:0005886">
    <property type="term" value="C:plasma membrane"/>
    <property type="evidence" value="ECO:0007669"/>
    <property type="project" value="UniProtKB-SubCell"/>
</dbReference>
<name>A0A4V1K281_9FIRM</name>
<dbReference type="Proteomes" id="UP000289166">
    <property type="component" value="Unassembled WGS sequence"/>
</dbReference>
<keyword evidence="3 7" id="KW-0375">Hydrogen ion transport</keyword>
<keyword evidence="2 7" id="KW-0813">Transport</keyword>
<evidence type="ECO:0000313" key="8">
    <source>
        <dbReference type="EMBL" id="RXE59369.1"/>
    </source>
</evidence>
<comment type="caution">
    <text evidence="8">The sequence shown here is derived from an EMBL/GenBank/DDBJ whole genome shotgun (WGS) entry which is preliminary data.</text>
</comment>
<comment type="similarity">
    <text evidence="7">Belongs to the ATPase delta chain family.</text>
</comment>
<sequence>MCFARKVKIMQLVNTRYAEALIDVTEEKNSTNEVLNDFATILKLFEENPEFYSFLLNPQVLIETKKKAMQNVFGGRIEEELLNLLMLLLDKGRLKNIRSIMDEYSRMADERKDILRMKIISAFPLEDMQIDKIKEKYRKLYNKTDVKAKFVLDESLIGGIRIQIGDKIIDDSIKARLMSLKEIMLK</sequence>
<evidence type="ECO:0000256" key="5">
    <source>
        <dbReference type="ARBA" id="ARBA00023136"/>
    </source>
</evidence>
<evidence type="ECO:0000256" key="6">
    <source>
        <dbReference type="ARBA" id="ARBA00023310"/>
    </source>
</evidence>
<dbReference type="AlphaFoldDB" id="A0A4V1K281"/>
<evidence type="ECO:0000256" key="2">
    <source>
        <dbReference type="ARBA" id="ARBA00022448"/>
    </source>
</evidence>
<dbReference type="PRINTS" id="PR00125">
    <property type="entry name" value="ATPASEDELTA"/>
</dbReference>
<proteinExistence type="inferred from homology"/>
<keyword evidence="7" id="KW-0139">CF(1)</keyword>
<comment type="subcellular location">
    <subcellularLocation>
        <location evidence="7">Cell membrane</location>
        <topology evidence="7">Peripheral membrane protein</topology>
    </subcellularLocation>
    <subcellularLocation>
        <location evidence="1">Membrane</location>
    </subcellularLocation>
</comment>
<dbReference type="SUPFAM" id="SSF47928">
    <property type="entry name" value="N-terminal domain of the delta subunit of the F1F0-ATP synthase"/>
    <property type="match status" value="1"/>
</dbReference>
<evidence type="ECO:0000256" key="3">
    <source>
        <dbReference type="ARBA" id="ARBA00022781"/>
    </source>
</evidence>
<evidence type="ECO:0000256" key="1">
    <source>
        <dbReference type="ARBA" id="ARBA00004370"/>
    </source>
</evidence>
<comment type="function">
    <text evidence="7">This protein is part of the stalk that links CF(0) to CF(1). It either transmits conformational changes from CF(0) to CF(1) or is implicated in proton conduction.</text>
</comment>